<keyword evidence="4" id="KW-1133">Transmembrane helix</keyword>
<feature type="compositionally biased region" description="Acidic residues" evidence="3">
    <location>
        <begin position="368"/>
        <end position="377"/>
    </location>
</feature>
<dbReference type="InterPro" id="IPR035965">
    <property type="entry name" value="PAS-like_dom_sf"/>
</dbReference>
<comment type="catalytic activity">
    <reaction evidence="1">
        <text>ATP + protein L-histidine = ADP + protein N-phospho-L-histidine.</text>
        <dbReference type="EC" id="2.7.13.3"/>
    </reaction>
</comment>
<dbReference type="EMBL" id="CP139781">
    <property type="protein sequence ID" value="WRQ88133.1"/>
    <property type="molecule type" value="Genomic_DNA"/>
</dbReference>
<keyword evidence="7" id="KW-0547">Nucleotide-binding</keyword>
<evidence type="ECO:0000256" key="3">
    <source>
        <dbReference type="SAM" id="MobiDB-lite"/>
    </source>
</evidence>
<dbReference type="InterPro" id="IPR000014">
    <property type="entry name" value="PAS"/>
</dbReference>
<dbReference type="PANTHER" id="PTHR43065">
    <property type="entry name" value="SENSOR HISTIDINE KINASE"/>
    <property type="match status" value="1"/>
</dbReference>
<organism evidence="7 8">
    <name type="scientific">Actomonas aquatica</name>
    <dbReference type="NCBI Taxonomy" id="2866162"/>
    <lineage>
        <taxon>Bacteria</taxon>
        <taxon>Pseudomonadati</taxon>
        <taxon>Verrucomicrobiota</taxon>
        <taxon>Opitutia</taxon>
        <taxon>Opitutales</taxon>
        <taxon>Opitutaceae</taxon>
        <taxon>Actomonas</taxon>
    </lineage>
</organism>
<dbReference type="SUPFAM" id="SSF55785">
    <property type="entry name" value="PYP-like sensor domain (PAS domain)"/>
    <property type="match status" value="1"/>
</dbReference>
<gene>
    <name evidence="7" type="ORF">K1X11_001855</name>
</gene>
<dbReference type="Gene3D" id="3.30.450.20">
    <property type="entry name" value="PAS domain"/>
    <property type="match status" value="1"/>
</dbReference>
<reference evidence="7 8" key="1">
    <citation type="submission" date="2021-08" db="EMBL/GenBank/DDBJ databases">
        <authorList>
            <person name="Zhang D."/>
            <person name="Zhang A."/>
            <person name="Wang L."/>
        </authorList>
    </citation>
    <scope>NUCLEOTIDE SEQUENCE [LARGE SCALE GENOMIC DNA]</scope>
    <source>
        <strain evidence="7 8">WL0086</strain>
    </source>
</reference>
<evidence type="ECO:0000256" key="4">
    <source>
        <dbReference type="SAM" id="Phobius"/>
    </source>
</evidence>
<feature type="region of interest" description="Disordered" evidence="3">
    <location>
        <begin position="363"/>
        <end position="393"/>
    </location>
</feature>
<protein>
    <recommendedName>
        <fullName evidence="2">histidine kinase</fullName>
        <ecNumber evidence="2">2.7.13.3</ecNumber>
    </recommendedName>
</protein>
<dbReference type="InterPro" id="IPR004358">
    <property type="entry name" value="Sig_transdc_His_kin-like_C"/>
</dbReference>
<name>A0ABZ1CA79_9BACT</name>
<dbReference type="InterPro" id="IPR005467">
    <property type="entry name" value="His_kinase_dom"/>
</dbReference>
<dbReference type="GO" id="GO:0005524">
    <property type="term" value="F:ATP binding"/>
    <property type="evidence" value="ECO:0007669"/>
    <property type="project" value="UniProtKB-KW"/>
</dbReference>
<dbReference type="PANTHER" id="PTHR43065:SF51">
    <property type="entry name" value="HISTIDINE KINASE"/>
    <property type="match status" value="1"/>
</dbReference>
<dbReference type="PRINTS" id="PR00344">
    <property type="entry name" value="BCTRLSENSOR"/>
</dbReference>
<feature type="transmembrane region" description="Helical" evidence="4">
    <location>
        <begin position="16"/>
        <end position="39"/>
    </location>
</feature>
<keyword evidence="4" id="KW-0812">Transmembrane</keyword>
<dbReference type="InterPro" id="IPR036890">
    <property type="entry name" value="HATPase_C_sf"/>
</dbReference>
<dbReference type="Proteomes" id="UP000738431">
    <property type="component" value="Chromosome"/>
</dbReference>
<evidence type="ECO:0000259" key="5">
    <source>
        <dbReference type="PROSITE" id="PS50109"/>
    </source>
</evidence>
<feature type="domain" description="PAS" evidence="6">
    <location>
        <begin position="124"/>
        <end position="170"/>
    </location>
</feature>
<dbReference type="RefSeq" id="WP_221028834.1">
    <property type="nucleotide sequence ID" value="NZ_CP139781.1"/>
</dbReference>
<dbReference type="PROSITE" id="PS50112">
    <property type="entry name" value="PAS"/>
    <property type="match status" value="1"/>
</dbReference>
<dbReference type="Pfam" id="PF02518">
    <property type="entry name" value="HATPase_c"/>
    <property type="match status" value="1"/>
</dbReference>
<keyword evidence="4" id="KW-0472">Membrane</keyword>
<dbReference type="SMART" id="SM00387">
    <property type="entry name" value="HATPase_c"/>
    <property type="match status" value="1"/>
</dbReference>
<evidence type="ECO:0000313" key="7">
    <source>
        <dbReference type="EMBL" id="WRQ88133.1"/>
    </source>
</evidence>
<evidence type="ECO:0000259" key="6">
    <source>
        <dbReference type="PROSITE" id="PS50112"/>
    </source>
</evidence>
<reference evidence="7 8" key="2">
    <citation type="submission" date="2023-12" db="EMBL/GenBank/DDBJ databases">
        <title>Description of an unclassified Opitutus bacterium of Verrucomicrobiota.</title>
        <authorList>
            <person name="Zhang D.-F."/>
        </authorList>
    </citation>
    <scope>NUCLEOTIDE SEQUENCE [LARGE SCALE GENOMIC DNA]</scope>
    <source>
        <strain evidence="7 8">WL0086</strain>
    </source>
</reference>
<dbReference type="Gene3D" id="3.30.565.10">
    <property type="entry name" value="Histidine kinase-like ATPase, C-terminal domain"/>
    <property type="match status" value="1"/>
</dbReference>
<feature type="domain" description="Histidine kinase" evidence="5">
    <location>
        <begin position="240"/>
        <end position="471"/>
    </location>
</feature>
<keyword evidence="8" id="KW-1185">Reference proteome</keyword>
<evidence type="ECO:0000256" key="1">
    <source>
        <dbReference type="ARBA" id="ARBA00000085"/>
    </source>
</evidence>
<evidence type="ECO:0000313" key="8">
    <source>
        <dbReference type="Proteomes" id="UP000738431"/>
    </source>
</evidence>
<feature type="transmembrane region" description="Helical" evidence="4">
    <location>
        <begin position="45"/>
        <end position="64"/>
    </location>
</feature>
<sequence length="471" mass="51725">MPSPHKRSRFTHDQHVLLGVFLGGAPAVVVSMYHLWLAGDQEPKVQWTLTLLILGVWLGFALSVQNRVVRSLQTMANLLSALREGDFSIRARGANRENPMGDVMTEINFLGSILRAQRLGAMEATALLRTVMEEIDVAIFAFDGDGILRLVNRSGQELLASPAERILGRSAHDIGLGECVEAPPNGVLQHTVFPGGTGRWGMRRTQFREGGLPHELVVVADLSEALREEELKAWQRLVRVLGHELNNSLAPIKSIAGSLGSMLKREQRADDWEDDLRGGLEIIGKRAEGLSRFMQAYSRLAKLPKPVKSPCEVKPLVRQVVKLELRLPVEVIDGPDITVPCDGPQIEQVLINLIKNAVEATLEHQQPDTDDDDDGFEGDAAAKPPPPPLPAGAVSVTWEQTERFIEFRVTDSGHGISKATNLFVPFYTTKATGSGIGLVLCRQIAENHEGELYLKNREDTEGCIAVLRLPA</sequence>
<evidence type="ECO:0000256" key="2">
    <source>
        <dbReference type="ARBA" id="ARBA00012438"/>
    </source>
</evidence>
<accession>A0ABZ1CA79</accession>
<dbReference type="EC" id="2.7.13.3" evidence="2"/>
<dbReference type="SUPFAM" id="SSF55874">
    <property type="entry name" value="ATPase domain of HSP90 chaperone/DNA topoisomerase II/histidine kinase"/>
    <property type="match status" value="1"/>
</dbReference>
<proteinExistence type="predicted"/>
<dbReference type="PROSITE" id="PS50109">
    <property type="entry name" value="HIS_KIN"/>
    <property type="match status" value="1"/>
</dbReference>
<dbReference type="InterPro" id="IPR003594">
    <property type="entry name" value="HATPase_dom"/>
</dbReference>
<keyword evidence="7" id="KW-0067">ATP-binding</keyword>